<proteinExistence type="predicted"/>
<feature type="transmembrane region" description="Helical" evidence="2">
    <location>
        <begin position="413"/>
        <end position="435"/>
    </location>
</feature>
<dbReference type="Pfam" id="PF04235">
    <property type="entry name" value="DUF418"/>
    <property type="match status" value="1"/>
</dbReference>
<dbReference type="EMBL" id="AOIQ01000014">
    <property type="protein sequence ID" value="ELZ10796.1"/>
    <property type="molecule type" value="Genomic_DNA"/>
</dbReference>
<gene>
    <name evidence="4" type="ORF">C479_08293</name>
</gene>
<organism evidence="4 5">
    <name type="scientific">Halovivax asiaticus JCM 14624</name>
    <dbReference type="NCBI Taxonomy" id="1227490"/>
    <lineage>
        <taxon>Archaea</taxon>
        <taxon>Methanobacteriati</taxon>
        <taxon>Methanobacteriota</taxon>
        <taxon>Stenosarchaea group</taxon>
        <taxon>Halobacteria</taxon>
        <taxon>Halobacteriales</taxon>
        <taxon>Natrialbaceae</taxon>
        <taxon>Halovivax</taxon>
    </lineage>
</organism>
<evidence type="ECO:0000256" key="1">
    <source>
        <dbReference type="SAM" id="MobiDB-lite"/>
    </source>
</evidence>
<reference evidence="4 5" key="1">
    <citation type="journal article" date="2014" name="PLoS Genet.">
        <title>Phylogenetically driven sequencing of extremely halophilic archaea reveals strategies for static and dynamic osmo-response.</title>
        <authorList>
            <person name="Becker E.A."/>
            <person name="Seitzer P.M."/>
            <person name="Tritt A."/>
            <person name="Larsen D."/>
            <person name="Krusor M."/>
            <person name="Yao A.I."/>
            <person name="Wu D."/>
            <person name="Madern D."/>
            <person name="Eisen J.A."/>
            <person name="Darling A.E."/>
            <person name="Facciotti M.T."/>
        </authorList>
    </citation>
    <scope>NUCLEOTIDE SEQUENCE [LARGE SCALE GENOMIC DNA]</scope>
    <source>
        <strain evidence="4 5">JCM 14624</strain>
    </source>
</reference>
<dbReference type="InterPro" id="IPR052529">
    <property type="entry name" value="Bact_Transport_Assoc"/>
</dbReference>
<keyword evidence="2" id="KW-0812">Transmembrane</keyword>
<dbReference type="PANTHER" id="PTHR30590">
    <property type="entry name" value="INNER MEMBRANE PROTEIN"/>
    <property type="match status" value="1"/>
</dbReference>
<evidence type="ECO:0000259" key="3">
    <source>
        <dbReference type="Pfam" id="PF04235"/>
    </source>
</evidence>
<name>M0BIS0_9EURY</name>
<feature type="transmembrane region" description="Helical" evidence="2">
    <location>
        <begin position="276"/>
        <end position="296"/>
    </location>
</feature>
<accession>M0BIS0</accession>
<dbReference type="Proteomes" id="UP000011560">
    <property type="component" value="Unassembled WGS sequence"/>
</dbReference>
<keyword evidence="2" id="KW-0472">Membrane</keyword>
<feature type="transmembrane region" description="Helical" evidence="2">
    <location>
        <begin position="383"/>
        <end position="401"/>
    </location>
</feature>
<feature type="transmembrane region" description="Helical" evidence="2">
    <location>
        <begin position="129"/>
        <end position="146"/>
    </location>
</feature>
<dbReference type="AlphaFoldDB" id="M0BIS0"/>
<dbReference type="InterPro" id="IPR007349">
    <property type="entry name" value="DUF418"/>
</dbReference>
<sequence length="462" mass="51044">MKRPFVSRFGPSVAGWPMSGERPTSSDTGSGADAADSTTAADSDAAAYPASAEDVASTSTSDRGPTPPSERIVGLDALRGFALLGILMVNIWVFAMPEAVLGNPTAYGDFSGANWWAWFVSDVFFRQKFLALFTFLFGASVVLFTRPDERGGRPTLELHYWRTGWLLVFGLAHAYLLWYGDILVAYAVCGFFVVLLRDLPAKTLAITGVLILAIPSVTEVLAGLSIEPGATSTAWQPAWSVLEAEIDAYRGGWLAQFDHRLPTAIRRQTTGFLAYSVYRVSGSMLLGMALFKWGFLTNDRSVREYRRLVVGGGIAGLTAVLAGIWFIESADWSYRAGIFWRQFNYWGSFGLAGAYIGLVMLWSRFRPDGVVTQSLAAVGRTAFSNYIFQTVLATSIFYGHGLGLFARLSRVELLGVVLCIWAIQVPVSVLWLRYFRFGPLEWLWRTLTYRKVQPLRADRTGE</sequence>
<feature type="transmembrane region" description="Helical" evidence="2">
    <location>
        <begin position="343"/>
        <end position="362"/>
    </location>
</feature>
<dbReference type="PATRIC" id="fig|1227490.4.peg.1688"/>
<dbReference type="STRING" id="1227490.C479_08293"/>
<evidence type="ECO:0000256" key="2">
    <source>
        <dbReference type="SAM" id="Phobius"/>
    </source>
</evidence>
<keyword evidence="2" id="KW-1133">Transmembrane helix</keyword>
<comment type="caution">
    <text evidence="4">The sequence shown here is derived from an EMBL/GenBank/DDBJ whole genome shotgun (WGS) entry which is preliminary data.</text>
</comment>
<feature type="transmembrane region" description="Helical" evidence="2">
    <location>
        <begin position="206"/>
        <end position="226"/>
    </location>
</feature>
<evidence type="ECO:0000313" key="4">
    <source>
        <dbReference type="EMBL" id="ELZ10796.1"/>
    </source>
</evidence>
<dbReference type="PANTHER" id="PTHR30590:SF2">
    <property type="entry name" value="INNER MEMBRANE PROTEIN"/>
    <property type="match status" value="1"/>
</dbReference>
<evidence type="ECO:0000313" key="5">
    <source>
        <dbReference type="Proteomes" id="UP000011560"/>
    </source>
</evidence>
<keyword evidence="5" id="KW-1185">Reference proteome</keyword>
<protein>
    <recommendedName>
        <fullName evidence="3">DUF418 domain-containing protein</fullName>
    </recommendedName>
</protein>
<feature type="transmembrane region" description="Helical" evidence="2">
    <location>
        <begin position="308"/>
        <end position="327"/>
    </location>
</feature>
<feature type="compositionally biased region" description="Low complexity" evidence="1">
    <location>
        <begin position="25"/>
        <end position="57"/>
    </location>
</feature>
<feature type="transmembrane region" description="Helical" evidence="2">
    <location>
        <begin position="77"/>
        <end position="95"/>
    </location>
</feature>
<feature type="region of interest" description="Disordered" evidence="1">
    <location>
        <begin position="1"/>
        <end position="69"/>
    </location>
</feature>
<feature type="domain" description="DUF418" evidence="3">
    <location>
        <begin position="290"/>
        <end position="451"/>
    </location>
</feature>